<evidence type="ECO:0000313" key="2">
    <source>
        <dbReference type="Proteomes" id="UP000095602"/>
    </source>
</evidence>
<dbReference type="RefSeq" id="WP_055274007.1">
    <property type="nucleotide sequence ID" value="NZ_CZAJ01000015.1"/>
</dbReference>
<evidence type="ECO:0000313" key="1">
    <source>
        <dbReference type="EMBL" id="CUP07001.1"/>
    </source>
</evidence>
<organism evidence="1 2">
    <name type="scientific">Agathobacter rectalis</name>
    <dbReference type="NCBI Taxonomy" id="39491"/>
    <lineage>
        <taxon>Bacteria</taxon>
        <taxon>Bacillati</taxon>
        <taxon>Bacillota</taxon>
        <taxon>Clostridia</taxon>
        <taxon>Lachnospirales</taxon>
        <taxon>Lachnospiraceae</taxon>
        <taxon>Agathobacter</taxon>
    </lineage>
</organism>
<dbReference type="Proteomes" id="UP000095602">
    <property type="component" value="Unassembled WGS sequence"/>
</dbReference>
<gene>
    <name evidence="1" type="ORF">ERS852497_01788</name>
</gene>
<name>A0A174K844_9FIRM</name>
<sequence>MGYNEEKQRVVDYVTCDGNIIELTRSRDNLKSYYQVLETYNDYMQLAIRYPGYKTTKTKCDYCVYLVDEEGEHPISHVEIMNDLYNKTTAYNFQHMKRYIEQVATVGRNVNIDETLIPAFKQGFPFEVLTDLMFYIAIQEDINYPNDRFQGRKMCFYRYLEAIYCKVNTNHQIEEAIDKATARGYIPRNWNDVGELYNIVSRIHR</sequence>
<dbReference type="AlphaFoldDB" id="A0A174K844"/>
<protein>
    <submittedName>
        <fullName evidence="1">Uncharacterized protein</fullName>
    </submittedName>
</protein>
<accession>A0A174K844</accession>
<dbReference type="EMBL" id="CZAJ01000015">
    <property type="protein sequence ID" value="CUP07001.1"/>
    <property type="molecule type" value="Genomic_DNA"/>
</dbReference>
<reference evidence="1 2" key="1">
    <citation type="submission" date="2015-09" db="EMBL/GenBank/DDBJ databases">
        <authorList>
            <consortium name="Pathogen Informatics"/>
        </authorList>
    </citation>
    <scope>NUCLEOTIDE SEQUENCE [LARGE SCALE GENOMIC DNA]</scope>
    <source>
        <strain evidence="1 2">2789STDY5834884</strain>
    </source>
</reference>
<proteinExistence type="predicted"/>